<evidence type="ECO:0000313" key="2">
    <source>
        <dbReference type="EMBL" id="CAL1701491.1"/>
    </source>
</evidence>
<keyword evidence="3" id="KW-1185">Reference proteome</keyword>
<organism evidence="2 3">
    <name type="scientific">Somion occarium</name>
    <dbReference type="NCBI Taxonomy" id="3059160"/>
    <lineage>
        <taxon>Eukaryota</taxon>
        <taxon>Fungi</taxon>
        <taxon>Dikarya</taxon>
        <taxon>Basidiomycota</taxon>
        <taxon>Agaricomycotina</taxon>
        <taxon>Agaricomycetes</taxon>
        <taxon>Polyporales</taxon>
        <taxon>Cerrenaceae</taxon>
        <taxon>Somion</taxon>
    </lineage>
</organism>
<evidence type="ECO:0000313" key="3">
    <source>
        <dbReference type="Proteomes" id="UP001497453"/>
    </source>
</evidence>
<name>A0ABP1D0S4_9APHY</name>
<sequence length="653" mass="74782">MACESEGAIAEERKVLRSRIADLEKELNALERGPRARGNRLRKREIQGNLLQLQTKFNSFAPISRLPVELFTMILMICRSFSSETEEYPYLRERDYGHETVIHITHTCRAWRNLALSYPSVWTVIHSDNPAYIKACIKRSGKLPLSVDYDSHPHTSREFWNPTVIERALRVVSKGLPRICRLKISCLSDWCFDVFDLEEQTKLSLPLLESLELNLPNDTPYWISSYSLTRWFLSHTLPSLKRLYVADLGFEWWKPQGIPVHLTDLTIKMHDYEQGSAHDRCSMAEVLASLRQLPALQHLDLEQALPDYPQGDDWPELKVPEESQRVLLPHLKALRLVSILLGSVHLLNHLKIPSTAVVSLMGEVEEAWMEPTIISPYLMPVLTGKSTIEMHAPILAFGIEPCREGPTEVSFNAHRTLLPLETLREFTTLQNFDLTVWPVSKVLPSIMQFCYGFHDALRTVQTLWLGSVHPLTVEDFLTMFRHLKDLRTLELNEFNVKILPELLMSPDTNSTSDKGNLVFPHLTTVEISWFTFKGQDHGGIAEDAFWKELIDALKRRKERGFGIRKLIFRDCTNIGEGDGKFVQSLFPSIVEDARIEWSGKVDSVAHLLGDWEESDCYTSDSDEFMSLSDEDLDDSDVEDDSEDDILEAQNPDP</sequence>
<gene>
    <name evidence="2" type="ORF">GFSPODELE1_LOCUS3620</name>
</gene>
<protein>
    <recommendedName>
        <fullName evidence="4">F-box domain-containing protein</fullName>
    </recommendedName>
</protein>
<evidence type="ECO:0008006" key="4">
    <source>
        <dbReference type="Google" id="ProtNLM"/>
    </source>
</evidence>
<proteinExistence type="predicted"/>
<accession>A0ABP1D0S4</accession>
<dbReference type="SUPFAM" id="SSF52058">
    <property type="entry name" value="L domain-like"/>
    <property type="match status" value="1"/>
</dbReference>
<evidence type="ECO:0000256" key="1">
    <source>
        <dbReference type="SAM" id="MobiDB-lite"/>
    </source>
</evidence>
<feature type="compositionally biased region" description="Acidic residues" evidence="1">
    <location>
        <begin position="628"/>
        <end position="646"/>
    </location>
</feature>
<dbReference type="InterPro" id="IPR032675">
    <property type="entry name" value="LRR_dom_sf"/>
</dbReference>
<feature type="region of interest" description="Disordered" evidence="1">
    <location>
        <begin position="628"/>
        <end position="653"/>
    </location>
</feature>
<dbReference type="EMBL" id="OZ037945">
    <property type="protein sequence ID" value="CAL1701491.1"/>
    <property type="molecule type" value="Genomic_DNA"/>
</dbReference>
<dbReference type="Proteomes" id="UP001497453">
    <property type="component" value="Chromosome 2"/>
</dbReference>
<reference evidence="3" key="1">
    <citation type="submission" date="2024-04" db="EMBL/GenBank/DDBJ databases">
        <authorList>
            <person name="Shaw F."/>
            <person name="Minotto A."/>
        </authorList>
    </citation>
    <scope>NUCLEOTIDE SEQUENCE [LARGE SCALE GENOMIC DNA]</scope>
</reference>
<dbReference type="Gene3D" id="3.80.10.10">
    <property type="entry name" value="Ribonuclease Inhibitor"/>
    <property type="match status" value="1"/>
</dbReference>